<evidence type="ECO:0000256" key="1">
    <source>
        <dbReference type="ARBA" id="ARBA00022723"/>
    </source>
</evidence>
<name>F9W8E9_TRYCI</name>
<feature type="domain" description="J" evidence="5">
    <location>
        <begin position="8"/>
        <end position="74"/>
    </location>
</feature>
<dbReference type="OMA" id="ACKKQFK"/>
<reference evidence="7" key="1">
    <citation type="submission" date="2011-07" db="EMBL/GenBank/DDBJ databases">
        <title>Divergent evolution of antigenic variation in African trypanosomes.</title>
        <authorList>
            <person name="Jackson A.P."/>
            <person name="Berry A."/>
            <person name="Allison H.C."/>
            <person name="Burton P."/>
            <person name="Anderson J."/>
            <person name="Aslett M."/>
            <person name="Brown R."/>
            <person name="Corton N."/>
            <person name="Harris D."/>
            <person name="Hauser H."/>
            <person name="Gamble J."/>
            <person name="Gilderthorp R."/>
            <person name="McQuillan J."/>
            <person name="Quail M.A."/>
            <person name="Sanders M."/>
            <person name="Van Tonder A."/>
            <person name="Ginger M.L."/>
            <person name="Donelson J.E."/>
            <person name="Field M.C."/>
            <person name="Barry J.D."/>
            <person name="Berriman M."/>
            <person name="Hertz-Fowler C."/>
        </authorList>
    </citation>
    <scope>NUCLEOTIDE SEQUENCE [LARGE SCALE GENOMIC DNA]</scope>
    <source>
        <strain evidence="7">IL3000</strain>
    </source>
</reference>
<dbReference type="SMART" id="SM00451">
    <property type="entry name" value="ZnF_U1"/>
    <property type="match status" value="1"/>
</dbReference>
<dbReference type="GO" id="GO:0008270">
    <property type="term" value="F:zinc ion binding"/>
    <property type="evidence" value="ECO:0007669"/>
    <property type="project" value="UniProtKB-KW"/>
</dbReference>
<dbReference type="PANTHER" id="PTHR44029">
    <property type="entry name" value="DNAJ HOMOLOG SUBFAMILY C MEMBER 21"/>
    <property type="match status" value="1"/>
</dbReference>
<dbReference type="InterPro" id="IPR018253">
    <property type="entry name" value="DnaJ_domain_CS"/>
</dbReference>
<dbReference type="EMBL" id="CAEQ01001165">
    <property type="protein sequence ID" value="CCD13481.1"/>
    <property type="molecule type" value="Genomic_DNA"/>
</dbReference>
<dbReference type="PROSITE" id="PS50076">
    <property type="entry name" value="DNAJ_2"/>
    <property type="match status" value="1"/>
</dbReference>
<dbReference type="VEuPathDB" id="TriTrypDB:TcIL3000_0_42300"/>
<dbReference type="Pfam" id="PF12171">
    <property type="entry name" value="zf-C2H2_jaz"/>
    <property type="match status" value="1"/>
</dbReference>
<sequence length="365" mass="42972">MSKAPRRCHYDVLQVARKATPEEIRSAYKKLSLLFHPDKNYDNQESAAEMFKDIQNAYAVLSDPDERSWYDAHRESLLNGCETCSSEYDINLYDYFTARCFEGFDDNEGGFYDVYGKVFARIVETESEHNAGAKLWPSFGDSATCWEDVSKFYTHWNNFSSYKSFAWKDEYKVNEIPDRASRRAAERFNQKLRLAAKREYVQVVRHLSNFVYRRDPRVAKEAKLKEEEKHMKDKEREEKELERARNRRLANKKLWAEAAKREADEEAARAERGESLDDCTLDLLYEMQQRQEQSIKMKDENMREFAMLSGDYDDSQSQKWSCPACKKQFKTEALYKEHNGSSKHKAKLRQLRAKNVDTEALMKGD</sequence>
<proteinExistence type="predicted"/>
<organism evidence="6 7">
    <name type="scientific">Trypanosoma congolense (strain IL3000)</name>
    <dbReference type="NCBI Taxonomy" id="1068625"/>
    <lineage>
        <taxon>Eukaryota</taxon>
        <taxon>Discoba</taxon>
        <taxon>Euglenozoa</taxon>
        <taxon>Kinetoplastea</taxon>
        <taxon>Metakinetoplastina</taxon>
        <taxon>Trypanosomatida</taxon>
        <taxon>Trypanosomatidae</taxon>
        <taxon>Trypanosoma</taxon>
        <taxon>Nannomonas</taxon>
    </lineage>
</organism>
<dbReference type="PROSITE" id="PS00636">
    <property type="entry name" value="DNAJ_1"/>
    <property type="match status" value="1"/>
</dbReference>
<dbReference type="PANTHER" id="PTHR44029:SF1">
    <property type="entry name" value="DNAJ HOMOLOG SUBFAMILY C MEMBER 21"/>
    <property type="match status" value="1"/>
</dbReference>
<comment type="caution">
    <text evidence="6">The sequence shown here is derived from an EMBL/GenBank/DDBJ whole genome shotgun (WGS) entry which is preliminary data.</text>
</comment>
<evidence type="ECO:0000256" key="3">
    <source>
        <dbReference type="ARBA" id="ARBA00022833"/>
    </source>
</evidence>
<feature type="coiled-coil region" evidence="4">
    <location>
        <begin position="217"/>
        <end position="254"/>
    </location>
</feature>
<dbReference type="PROSITE" id="PS00028">
    <property type="entry name" value="ZINC_FINGER_C2H2_1"/>
    <property type="match status" value="1"/>
</dbReference>
<evidence type="ECO:0000256" key="2">
    <source>
        <dbReference type="ARBA" id="ARBA00022771"/>
    </source>
</evidence>
<keyword evidence="4" id="KW-0175">Coiled coil</keyword>
<evidence type="ECO:0000313" key="7">
    <source>
        <dbReference type="Proteomes" id="UP000000702"/>
    </source>
</evidence>
<dbReference type="InterPro" id="IPR051964">
    <property type="entry name" value="Chaperone_stress_response"/>
</dbReference>
<dbReference type="InterPro" id="IPR036236">
    <property type="entry name" value="Znf_C2H2_sf"/>
</dbReference>
<dbReference type="Proteomes" id="UP000000702">
    <property type="component" value="Unassembled WGS sequence"/>
</dbReference>
<dbReference type="InterPro" id="IPR054076">
    <property type="entry name" value="ZUO1-like_ZHD"/>
</dbReference>
<dbReference type="FunFam" id="1.10.287.110:FF:000046">
    <property type="entry name" value="dnaJ homolog subfamily C member 21"/>
    <property type="match status" value="1"/>
</dbReference>
<dbReference type="CDD" id="cd06257">
    <property type="entry name" value="DnaJ"/>
    <property type="match status" value="1"/>
</dbReference>
<keyword evidence="2" id="KW-0863">Zinc-finger</keyword>
<dbReference type="InterPro" id="IPR036869">
    <property type="entry name" value="J_dom_sf"/>
</dbReference>
<keyword evidence="3" id="KW-0862">Zinc</keyword>
<dbReference type="InterPro" id="IPR003604">
    <property type="entry name" value="Matrin/U1-like-C_Znf_C2H2"/>
</dbReference>
<dbReference type="InterPro" id="IPR001623">
    <property type="entry name" value="DnaJ_domain"/>
</dbReference>
<evidence type="ECO:0000259" key="5">
    <source>
        <dbReference type="PROSITE" id="PS50076"/>
    </source>
</evidence>
<accession>F9W8E9</accession>
<dbReference type="Gene3D" id="3.30.160.60">
    <property type="entry name" value="Classic Zinc Finger"/>
    <property type="match status" value="1"/>
</dbReference>
<dbReference type="Pfam" id="PF00226">
    <property type="entry name" value="DnaJ"/>
    <property type="match status" value="1"/>
</dbReference>
<gene>
    <name evidence="6" type="ORF">TCIL3000_0_42300</name>
</gene>
<dbReference type="SUPFAM" id="SSF46565">
    <property type="entry name" value="Chaperone J-domain"/>
    <property type="match status" value="1"/>
</dbReference>
<dbReference type="SUPFAM" id="SSF57667">
    <property type="entry name" value="beta-beta-alpha zinc fingers"/>
    <property type="match status" value="1"/>
</dbReference>
<dbReference type="InterPro" id="IPR013087">
    <property type="entry name" value="Znf_C2H2_type"/>
</dbReference>
<protein>
    <submittedName>
        <fullName evidence="6">WGS project CAEQ00000000 data, annotated contig 1731</fullName>
    </submittedName>
</protein>
<dbReference type="SMART" id="SM00271">
    <property type="entry name" value="DnaJ"/>
    <property type="match status" value="1"/>
</dbReference>
<keyword evidence="1" id="KW-0479">Metal-binding</keyword>
<dbReference type="Pfam" id="PF21884">
    <property type="entry name" value="ZUO1-like_ZHD"/>
    <property type="match status" value="1"/>
</dbReference>
<dbReference type="GO" id="GO:0005737">
    <property type="term" value="C:cytoplasm"/>
    <property type="evidence" value="ECO:0007669"/>
    <property type="project" value="TreeGrafter"/>
</dbReference>
<dbReference type="Gene3D" id="1.10.287.110">
    <property type="entry name" value="DnaJ domain"/>
    <property type="match status" value="1"/>
</dbReference>
<dbReference type="PRINTS" id="PR00625">
    <property type="entry name" value="JDOMAIN"/>
</dbReference>
<evidence type="ECO:0000313" key="6">
    <source>
        <dbReference type="EMBL" id="CCD13481.1"/>
    </source>
</evidence>
<dbReference type="InterPro" id="IPR022755">
    <property type="entry name" value="Znf_C2H2_jaz"/>
</dbReference>
<reference evidence="6 7" key="2">
    <citation type="journal article" date="2012" name="Proc. Natl. Acad. Sci. U.S.A.">
        <title>Antigenic diversity is generated by distinct evolutionary mechanisms in African trypanosome species.</title>
        <authorList>
            <person name="Jackson A.P."/>
            <person name="Berry A."/>
            <person name="Aslett M."/>
            <person name="Allison H.C."/>
            <person name="Burton P."/>
            <person name="Vavrova-Anderson J."/>
            <person name="Brown R."/>
            <person name="Browne H."/>
            <person name="Corton N."/>
            <person name="Hauser H."/>
            <person name="Gamble J."/>
            <person name="Gilderthorp R."/>
            <person name="Marcello L."/>
            <person name="McQuillan J."/>
            <person name="Otto T.D."/>
            <person name="Quail M.A."/>
            <person name="Sanders M.J."/>
            <person name="van Tonder A."/>
            <person name="Ginger M.L."/>
            <person name="Field M.C."/>
            <person name="Barry J.D."/>
            <person name="Hertz-Fowler C."/>
            <person name="Berriman M."/>
        </authorList>
    </citation>
    <scope>NUCLEOTIDE SEQUENCE [LARGE SCALE GENOMIC DNA]</scope>
    <source>
        <strain evidence="6 7">IL3000</strain>
    </source>
</reference>
<dbReference type="AlphaFoldDB" id="F9W8E9"/>
<evidence type="ECO:0000256" key="4">
    <source>
        <dbReference type="SAM" id="Coils"/>
    </source>
</evidence>
<dbReference type="GO" id="GO:0003676">
    <property type="term" value="F:nucleic acid binding"/>
    <property type="evidence" value="ECO:0007669"/>
    <property type="project" value="InterPro"/>
</dbReference>
<keyword evidence="7" id="KW-1185">Reference proteome</keyword>